<evidence type="ECO:0000259" key="8">
    <source>
        <dbReference type="Pfam" id="PF25954"/>
    </source>
</evidence>
<dbReference type="Pfam" id="PF25917">
    <property type="entry name" value="BSH_RND"/>
    <property type="match status" value="1"/>
</dbReference>
<evidence type="ECO:0000256" key="5">
    <source>
        <dbReference type="ARBA" id="ARBA00023136"/>
    </source>
</evidence>
<evidence type="ECO:0008006" key="11">
    <source>
        <dbReference type="Google" id="ProtNLM"/>
    </source>
</evidence>
<evidence type="ECO:0000256" key="6">
    <source>
        <dbReference type="SAM" id="Phobius"/>
    </source>
</evidence>
<feature type="domain" description="Multidrug resistance protein MdtA-like barrel-sandwich hybrid" evidence="7">
    <location>
        <begin position="63"/>
        <end position="252"/>
    </location>
</feature>
<keyword evidence="3 6" id="KW-0812">Transmembrane</keyword>
<dbReference type="SUPFAM" id="SSF111369">
    <property type="entry name" value="HlyD-like secretion proteins"/>
    <property type="match status" value="2"/>
</dbReference>
<dbReference type="EMBL" id="MLFR01000001">
    <property type="protein sequence ID" value="ORM71788.1"/>
    <property type="molecule type" value="Genomic_DNA"/>
</dbReference>
<comment type="caution">
    <text evidence="9">The sequence shown here is derived from an EMBL/GenBank/DDBJ whole genome shotgun (WGS) entry which is preliminary data.</text>
</comment>
<name>A0A1X1D536_9GAMM</name>
<evidence type="ECO:0000256" key="1">
    <source>
        <dbReference type="ARBA" id="ARBA00004167"/>
    </source>
</evidence>
<feature type="transmembrane region" description="Helical" evidence="6">
    <location>
        <begin position="26"/>
        <end position="46"/>
    </location>
</feature>
<dbReference type="AlphaFoldDB" id="A0A1X1D536"/>
<dbReference type="Proteomes" id="UP000193558">
    <property type="component" value="Unassembled WGS sequence"/>
</dbReference>
<dbReference type="GO" id="GO:0055085">
    <property type="term" value="P:transmembrane transport"/>
    <property type="evidence" value="ECO:0007669"/>
    <property type="project" value="InterPro"/>
</dbReference>
<evidence type="ECO:0000259" key="7">
    <source>
        <dbReference type="Pfam" id="PF25917"/>
    </source>
</evidence>
<accession>A0A1X1D536</accession>
<dbReference type="InterPro" id="IPR058625">
    <property type="entry name" value="MdtA-like_BSH"/>
</dbReference>
<dbReference type="GO" id="GO:0016020">
    <property type="term" value="C:membrane"/>
    <property type="evidence" value="ECO:0007669"/>
    <property type="project" value="UniProtKB-SubCell"/>
</dbReference>
<dbReference type="Pfam" id="PF25954">
    <property type="entry name" value="Beta-barrel_RND_2"/>
    <property type="match status" value="1"/>
</dbReference>
<organism evidence="9 10">
    <name type="scientific">Pantoea rwandensis</name>
    <dbReference type="NCBI Taxonomy" id="1076550"/>
    <lineage>
        <taxon>Bacteria</taxon>
        <taxon>Pseudomonadati</taxon>
        <taxon>Pseudomonadota</taxon>
        <taxon>Gammaproteobacteria</taxon>
        <taxon>Enterobacterales</taxon>
        <taxon>Erwiniaceae</taxon>
        <taxon>Pantoea</taxon>
    </lineage>
</organism>
<evidence type="ECO:0000313" key="9">
    <source>
        <dbReference type="EMBL" id="ORM71788.1"/>
    </source>
</evidence>
<dbReference type="Gene3D" id="2.40.50.100">
    <property type="match status" value="1"/>
</dbReference>
<dbReference type="InterPro" id="IPR050739">
    <property type="entry name" value="MFP"/>
</dbReference>
<sequence length="356" mass="39478">MQRCAATYLWREAALNSEAQARKRVFSLYLLILLVVLVLLIGWWWFSWRGVERTDDAFVDGHIAQISPQLAGRVTSIVVQDNQQVKKGDLLLILDSRDNEITLQKALAARQVDDANLAQARASLSAGRATLEQNLANVQLAEANLVRDRRDHQRYRNSSLAVTASDLDSKAASEKVSAASLLAAQKNADYSRAELDKLQAALAAAQATLKQDDTTIAQAQLQLTYTRLYAPFDGFVTRRDVEAGDYITAGTVIMRLVSTERWVTANFKENQLRYMRPGQKVQVDIDAYPEKSFTARVDSMQRATGSVFNLLPAENATGNYVKVVQRVPVKIVFDPPLPSDSPLSPGMSVVPEVDVR</sequence>
<dbReference type="Gene3D" id="1.10.287.470">
    <property type="entry name" value="Helix hairpin bin"/>
    <property type="match status" value="1"/>
</dbReference>
<keyword evidence="5 6" id="KW-0472">Membrane</keyword>
<feature type="domain" description="CusB-like beta-barrel" evidence="8">
    <location>
        <begin position="262"/>
        <end position="299"/>
    </location>
</feature>
<evidence type="ECO:0000256" key="4">
    <source>
        <dbReference type="ARBA" id="ARBA00022989"/>
    </source>
</evidence>
<evidence type="ECO:0000313" key="10">
    <source>
        <dbReference type="Proteomes" id="UP000193558"/>
    </source>
</evidence>
<proteinExistence type="inferred from homology"/>
<gene>
    <name evidence="9" type="ORF">HA51_01600</name>
</gene>
<evidence type="ECO:0000256" key="2">
    <source>
        <dbReference type="ARBA" id="ARBA00009477"/>
    </source>
</evidence>
<protein>
    <recommendedName>
        <fullName evidence="11">Secretion protein HlyD</fullName>
    </recommendedName>
</protein>
<evidence type="ECO:0000256" key="3">
    <source>
        <dbReference type="ARBA" id="ARBA00022692"/>
    </source>
</evidence>
<dbReference type="PANTHER" id="PTHR30386">
    <property type="entry name" value="MEMBRANE FUSION SUBUNIT OF EMRAB-TOLC MULTIDRUG EFFLUX PUMP"/>
    <property type="match status" value="1"/>
</dbReference>
<reference evidence="9 10" key="1">
    <citation type="journal article" date="2017" name="Antonie Van Leeuwenhoek">
        <title>Phylogenomic resolution of the bacterial genus Pantoea and its relationship with Erwinia and Tatumella.</title>
        <authorList>
            <person name="Palmer M."/>
            <person name="Steenkamp E.T."/>
            <person name="Coetzee M.P."/>
            <person name="Chan W.Y."/>
            <person name="van Zyl E."/>
            <person name="De Maayer P."/>
            <person name="Coutinho T.A."/>
            <person name="Blom J."/>
            <person name="Smits T.H."/>
            <person name="Duffy B."/>
            <person name="Venter S.N."/>
        </authorList>
    </citation>
    <scope>NUCLEOTIDE SEQUENCE [LARGE SCALE GENOMIC DNA]</scope>
    <source>
        <strain evidence="9 10">LMG 26275</strain>
    </source>
</reference>
<comment type="subcellular location">
    <subcellularLocation>
        <location evidence="1">Membrane</location>
        <topology evidence="1">Single-pass membrane protein</topology>
    </subcellularLocation>
</comment>
<comment type="similarity">
    <text evidence="2">Belongs to the membrane fusion protein (MFP) (TC 8.A.1) family.</text>
</comment>
<keyword evidence="4 6" id="KW-1133">Transmembrane helix</keyword>
<dbReference type="Gene3D" id="2.40.30.170">
    <property type="match status" value="1"/>
</dbReference>
<dbReference type="InterPro" id="IPR058792">
    <property type="entry name" value="Beta-barrel_RND_2"/>
</dbReference>
<dbReference type="PANTHER" id="PTHR30386:SF26">
    <property type="entry name" value="TRANSPORT PROTEIN COMB"/>
    <property type="match status" value="1"/>
</dbReference>